<accession>A0A8H7RRQ9</accession>
<dbReference type="InterPro" id="IPR031872">
    <property type="entry name" value="NDC10_II"/>
</dbReference>
<dbReference type="Gene3D" id="1.10.443.20">
    <property type="entry name" value="Centromere DNA-binding protein complex CBF3 subunit, domain 2"/>
    <property type="match status" value="1"/>
</dbReference>
<sequence>MGGSGSGRRQINGTPAQNRERDRDIRLNELSLNNSAVADMENDEDAAYRDARDRAALETFSAARQSRPQNTINHAPEDSHEDDANQHHSNEHGSNGGTNVSNDDADDDFNDLPQIDALYQVIDMMDEMDEERDGLNSITLTTTTTNNSSPPPINSINTESPITQQFDEYARLASGVTGKRVRYSTVEAYAAAIVDLWAEQCLMDNSFRPSPQYVQDNLLKNLLGAFTAADGYTTHAEMEKIVDQFWSNGTELGLRDGTSFLLQHYGLLRSESIRKIEFADLQSLHLEDEGPSQCHALVMILKQGKTNKFGRVEVAGCMRNKNVAICPQMMLACYFFSCYEMSGEQFPSINKNADWFFYKLIKGTTEDPQKELSYRQHLKAITKAFEGACLHSKAKTHAMRSAAARMAEIGGSSKGAIHCAGRWNTSSLTTAYLTNLPHELLRTLAGFPTEHGYFYLSRANVQPPEGLCKKIFKFIDYWRQKLDEGNVEQVSCAADMFLKLLDRLRVVFLQDSVLLKKRYPHHYLWNHPLFQSELYKDFE</sequence>
<dbReference type="InterPro" id="IPR011010">
    <property type="entry name" value="DNA_brk_join_enz"/>
</dbReference>
<dbReference type="AlphaFoldDB" id="A0A8H7RRQ9"/>
<organism evidence="3 4">
    <name type="scientific">Circinella minor</name>
    <dbReference type="NCBI Taxonomy" id="1195481"/>
    <lineage>
        <taxon>Eukaryota</taxon>
        <taxon>Fungi</taxon>
        <taxon>Fungi incertae sedis</taxon>
        <taxon>Mucoromycota</taxon>
        <taxon>Mucoromycotina</taxon>
        <taxon>Mucoromycetes</taxon>
        <taxon>Mucorales</taxon>
        <taxon>Lichtheimiaceae</taxon>
        <taxon>Circinella</taxon>
    </lineage>
</organism>
<dbReference type="EMBL" id="JAEPRB010000516">
    <property type="protein sequence ID" value="KAG2215455.1"/>
    <property type="molecule type" value="Genomic_DNA"/>
</dbReference>
<evidence type="ECO:0000313" key="4">
    <source>
        <dbReference type="Proteomes" id="UP000646827"/>
    </source>
</evidence>
<feature type="compositionally biased region" description="Polar residues" evidence="1">
    <location>
        <begin position="7"/>
        <end position="17"/>
    </location>
</feature>
<feature type="compositionally biased region" description="Polar residues" evidence="1">
    <location>
        <begin position="62"/>
        <end position="73"/>
    </location>
</feature>
<feature type="region of interest" description="Disordered" evidence="1">
    <location>
        <begin position="1"/>
        <end position="111"/>
    </location>
</feature>
<evidence type="ECO:0000313" key="3">
    <source>
        <dbReference type="EMBL" id="KAG2215455.1"/>
    </source>
</evidence>
<feature type="compositionally biased region" description="Basic and acidic residues" evidence="1">
    <location>
        <begin position="46"/>
        <end position="56"/>
    </location>
</feature>
<protein>
    <recommendedName>
        <fullName evidence="2">Ndc10 domain-containing protein</fullName>
    </recommendedName>
</protein>
<gene>
    <name evidence="3" type="ORF">INT45_014291</name>
</gene>
<dbReference type="SUPFAM" id="SSF56349">
    <property type="entry name" value="DNA breaking-rejoining enzymes"/>
    <property type="match status" value="1"/>
</dbReference>
<evidence type="ECO:0000259" key="2">
    <source>
        <dbReference type="Pfam" id="PF16787"/>
    </source>
</evidence>
<dbReference type="Proteomes" id="UP000646827">
    <property type="component" value="Unassembled WGS sequence"/>
</dbReference>
<feature type="compositionally biased region" description="Basic and acidic residues" evidence="1">
    <location>
        <begin position="75"/>
        <end position="91"/>
    </location>
</feature>
<evidence type="ECO:0000256" key="1">
    <source>
        <dbReference type="SAM" id="MobiDB-lite"/>
    </source>
</evidence>
<name>A0A8H7RRQ9_9FUNG</name>
<dbReference type="InterPro" id="IPR038279">
    <property type="entry name" value="Ndc10_dom2_sf"/>
</dbReference>
<dbReference type="OrthoDB" id="2204095at2759"/>
<reference evidence="3 4" key="1">
    <citation type="submission" date="2020-12" db="EMBL/GenBank/DDBJ databases">
        <title>Metabolic potential, ecology and presence of endohyphal bacteria is reflected in genomic diversity of Mucoromycotina.</title>
        <authorList>
            <person name="Muszewska A."/>
            <person name="Okrasinska A."/>
            <person name="Steczkiewicz K."/>
            <person name="Drgas O."/>
            <person name="Orlowska M."/>
            <person name="Perlinska-Lenart U."/>
            <person name="Aleksandrzak-Piekarczyk T."/>
            <person name="Szatraj K."/>
            <person name="Zielenkiewicz U."/>
            <person name="Pilsyk S."/>
            <person name="Malc E."/>
            <person name="Mieczkowski P."/>
            <person name="Kruszewska J.S."/>
            <person name="Biernat P."/>
            <person name="Pawlowska J."/>
        </authorList>
    </citation>
    <scope>NUCLEOTIDE SEQUENCE [LARGE SCALE GENOMIC DNA]</scope>
    <source>
        <strain evidence="3 4">CBS 142.35</strain>
    </source>
</reference>
<dbReference type="GO" id="GO:0003677">
    <property type="term" value="F:DNA binding"/>
    <property type="evidence" value="ECO:0007669"/>
    <property type="project" value="InterPro"/>
</dbReference>
<feature type="compositionally biased region" description="Basic and acidic residues" evidence="1">
    <location>
        <begin position="18"/>
        <end position="27"/>
    </location>
</feature>
<keyword evidence="4" id="KW-1185">Reference proteome</keyword>
<feature type="domain" description="Ndc10" evidence="2">
    <location>
        <begin position="210"/>
        <end position="535"/>
    </location>
</feature>
<dbReference type="Pfam" id="PF16787">
    <property type="entry name" value="NDC10_II"/>
    <property type="match status" value="1"/>
</dbReference>
<feature type="non-terminal residue" evidence="3">
    <location>
        <position position="1"/>
    </location>
</feature>
<proteinExistence type="predicted"/>
<comment type="caution">
    <text evidence="3">The sequence shown here is derived from an EMBL/GenBank/DDBJ whole genome shotgun (WGS) entry which is preliminary data.</text>
</comment>